<protein>
    <submittedName>
        <fullName evidence="1">Uncharacterized protein</fullName>
    </submittedName>
</protein>
<keyword evidence="2" id="KW-1185">Reference proteome</keyword>
<name>A0AAV4Y2H6_CAEEX</name>
<comment type="caution">
    <text evidence="1">The sequence shown here is derived from an EMBL/GenBank/DDBJ whole genome shotgun (WGS) entry which is preliminary data.</text>
</comment>
<evidence type="ECO:0000313" key="2">
    <source>
        <dbReference type="Proteomes" id="UP001054945"/>
    </source>
</evidence>
<evidence type="ECO:0000313" key="1">
    <source>
        <dbReference type="EMBL" id="GIZ01562.1"/>
    </source>
</evidence>
<dbReference type="Proteomes" id="UP001054945">
    <property type="component" value="Unassembled WGS sequence"/>
</dbReference>
<accession>A0AAV4Y2H6</accession>
<reference evidence="1 2" key="1">
    <citation type="submission" date="2021-06" db="EMBL/GenBank/DDBJ databases">
        <title>Caerostris extrusa draft genome.</title>
        <authorList>
            <person name="Kono N."/>
            <person name="Arakawa K."/>
        </authorList>
    </citation>
    <scope>NUCLEOTIDE SEQUENCE [LARGE SCALE GENOMIC DNA]</scope>
</reference>
<sequence length="72" mass="8067">MSHVDLAAIPKQNPISVTLRPYFCLESGKHCYTRDNYRKPHVTRRQWGCSDTPTPGGGRGVHLNARAIPLHS</sequence>
<dbReference type="AlphaFoldDB" id="A0AAV4Y2H6"/>
<organism evidence="1 2">
    <name type="scientific">Caerostris extrusa</name>
    <name type="common">Bark spider</name>
    <name type="synonym">Caerostris bankana</name>
    <dbReference type="NCBI Taxonomy" id="172846"/>
    <lineage>
        <taxon>Eukaryota</taxon>
        <taxon>Metazoa</taxon>
        <taxon>Ecdysozoa</taxon>
        <taxon>Arthropoda</taxon>
        <taxon>Chelicerata</taxon>
        <taxon>Arachnida</taxon>
        <taxon>Araneae</taxon>
        <taxon>Araneomorphae</taxon>
        <taxon>Entelegynae</taxon>
        <taxon>Araneoidea</taxon>
        <taxon>Araneidae</taxon>
        <taxon>Caerostris</taxon>
    </lineage>
</organism>
<dbReference type="EMBL" id="BPLR01018686">
    <property type="protein sequence ID" value="GIZ01562.1"/>
    <property type="molecule type" value="Genomic_DNA"/>
</dbReference>
<gene>
    <name evidence="1" type="ORF">CEXT_543871</name>
</gene>
<proteinExistence type="predicted"/>